<reference evidence="3" key="1">
    <citation type="journal article" date="2008" name="J. Bacteriol.">
        <title>Identification and Characterization of Two Novel Methyltransferase Genes That Determine the Serotype 12-Specific Structure of Glycopeptidolipids of Mycobacterium intracellulare.</title>
        <authorList>
            <person name="Nakata N."/>
            <person name="Fujiwara N."/>
            <person name="Naka T."/>
            <person name="Yano I."/>
            <person name="Kobayashi K."/>
            <person name="Maeda S."/>
        </authorList>
    </citation>
    <scope>NUCLEOTIDE SEQUENCE</scope>
</reference>
<feature type="domain" description="Calcineurin-like phosphoesterase" evidence="2">
    <location>
        <begin position="27"/>
        <end position="201"/>
    </location>
</feature>
<evidence type="ECO:0000259" key="2">
    <source>
        <dbReference type="Pfam" id="PF12850"/>
    </source>
</evidence>
<dbReference type="InterPro" id="IPR050126">
    <property type="entry name" value="Ap4A_hydrolase"/>
</dbReference>
<sequence>MAIRTAPARHRIARIPGLLGRTGCDRMRIAVFSDVHGNLVALQQFVAATAGRADAYLCLGDVVNYGPWNDECIDLVLSLPGIRVVEGNHERLFRGDEVITHEIPLVQDFYRHSRPLFSRDRFLTELLEHVDLGIYHCTHTIDDRRIYPDTEIEIDRHYMIGHTHHQYQIERSGFTIVNPGSIGQNRKWIDSADFLILDTTTGEIQFESIPYDVDYFLAALKWHGYPEPCIQYYSNKARKFG</sequence>
<dbReference type="GO" id="GO:0005737">
    <property type="term" value="C:cytoplasm"/>
    <property type="evidence" value="ECO:0007669"/>
    <property type="project" value="TreeGrafter"/>
</dbReference>
<dbReference type="PANTHER" id="PTHR42850">
    <property type="entry name" value="METALLOPHOSPHOESTERASE"/>
    <property type="match status" value="1"/>
</dbReference>
<name>B0M1B9_MYCIT</name>
<dbReference type="GO" id="GO:0016791">
    <property type="term" value="F:phosphatase activity"/>
    <property type="evidence" value="ECO:0007669"/>
    <property type="project" value="TreeGrafter"/>
</dbReference>
<accession>B0M1B9</accession>
<dbReference type="InterPro" id="IPR029052">
    <property type="entry name" value="Metallo-depent_PP-like"/>
</dbReference>
<proteinExistence type="inferred from homology"/>
<dbReference type="SUPFAM" id="SSF56300">
    <property type="entry name" value="Metallo-dependent phosphatases"/>
    <property type="match status" value="1"/>
</dbReference>
<dbReference type="Gene3D" id="3.60.21.10">
    <property type="match status" value="1"/>
</dbReference>
<dbReference type="AlphaFoldDB" id="B0M1B9"/>
<dbReference type="PANTHER" id="PTHR42850:SF2">
    <property type="entry name" value="BLL5683 PROTEIN"/>
    <property type="match status" value="1"/>
</dbReference>
<dbReference type="PIRSF" id="PIRSF000883">
    <property type="entry name" value="Pesterase_MJ0912"/>
    <property type="match status" value="1"/>
</dbReference>
<evidence type="ECO:0000256" key="1">
    <source>
        <dbReference type="ARBA" id="ARBA00008950"/>
    </source>
</evidence>
<organism evidence="3">
    <name type="scientific">Mycobacterium intracellulare</name>
    <dbReference type="NCBI Taxonomy" id="1767"/>
    <lineage>
        <taxon>Bacteria</taxon>
        <taxon>Bacillati</taxon>
        <taxon>Actinomycetota</taxon>
        <taxon>Actinomycetes</taxon>
        <taxon>Mycobacteriales</taxon>
        <taxon>Mycobacteriaceae</taxon>
        <taxon>Mycobacterium</taxon>
        <taxon>Mycobacterium avium complex (MAC)</taxon>
    </lineage>
</organism>
<dbReference type="Pfam" id="PF12850">
    <property type="entry name" value="Metallophos_2"/>
    <property type="match status" value="1"/>
</dbReference>
<dbReference type="InterPro" id="IPR011152">
    <property type="entry name" value="Pesterase_MJ0912"/>
</dbReference>
<dbReference type="InterPro" id="IPR024654">
    <property type="entry name" value="Calcineurin-like_PHP_lpxH"/>
</dbReference>
<dbReference type="EMBL" id="AB353739">
    <property type="protein sequence ID" value="BAG11531.1"/>
    <property type="molecule type" value="Genomic_DNA"/>
</dbReference>
<evidence type="ECO:0000313" key="3">
    <source>
        <dbReference type="EMBL" id="BAG11531.1"/>
    </source>
</evidence>
<comment type="similarity">
    <text evidence="1">Belongs to the metallophosphoesterase superfamily. YfcE family.</text>
</comment>
<protein>
    <submittedName>
        <fullName evidence="3">Metallophosphoesterase</fullName>
    </submittedName>
</protein>